<evidence type="ECO:0000256" key="3">
    <source>
        <dbReference type="SAM" id="SignalP"/>
    </source>
</evidence>
<evidence type="ECO:0000313" key="6">
    <source>
        <dbReference type="Proteomes" id="UP000193944"/>
    </source>
</evidence>
<dbReference type="SUPFAM" id="SSF52047">
    <property type="entry name" value="RNI-like"/>
    <property type="match status" value="1"/>
</dbReference>
<dbReference type="PANTHER" id="PTHR48057:SF7">
    <property type="entry name" value="LEUCINE-RICH REPEAT SERINE_THREONINE-PROTEIN KINASE 1"/>
    <property type="match status" value="1"/>
</dbReference>
<dbReference type="OrthoDB" id="6022531at2759"/>
<gene>
    <name evidence="5" type="ORF">BCR32DRAFT_330181</name>
</gene>
<feature type="region of interest" description="Disordered" evidence="2">
    <location>
        <begin position="630"/>
        <end position="760"/>
    </location>
</feature>
<dbReference type="PANTHER" id="PTHR48057">
    <property type="entry name" value="LEUCINE-RICH REPEAT SERINE/THREONINE-PROTEIN KINASE 1"/>
    <property type="match status" value="1"/>
</dbReference>
<reference evidence="5 6" key="1">
    <citation type="submission" date="2016-08" db="EMBL/GenBank/DDBJ databases">
        <title>A Parts List for Fungal Cellulosomes Revealed by Comparative Genomics.</title>
        <authorList>
            <consortium name="DOE Joint Genome Institute"/>
            <person name="Haitjema C.H."/>
            <person name="Gilmore S.P."/>
            <person name="Henske J.K."/>
            <person name="Solomon K.V."/>
            <person name="De Groot R."/>
            <person name="Kuo A."/>
            <person name="Mondo S.J."/>
            <person name="Salamov A.A."/>
            <person name="Labutti K."/>
            <person name="Zhao Z."/>
            <person name="Chiniquy J."/>
            <person name="Barry K."/>
            <person name="Brewer H.M."/>
            <person name="Purvine S.O."/>
            <person name="Wright A.T."/>
            <person name="Boxma B."/>
            <person name="Van Alen T."/>
            <person name="Hackstein J.H."/>
            <person name="Baker S.E."/>
            <person name="Grigoriev I.V."/>
            <person name="O'Malley M.A."/>
        </authorList>
    </citation>
    <scope>NUCLEOTIDE SEQUENCE [LARGE SCALE GENOMIC DNA]</scope>
    <source>
        <strain evidence="5 6">S4</strain>
    </source>
</reference>
<feature type="chain" id="PRO_5013254312" evidence="3">
    <location>
        <begin position="24"/>
        <end position="802"/>
    </location>
</feature>
<dbReference type="EMBL" id="MCFG01000420">
    <property type="protein sequence ID" value="ORX68908.1"/>
    <property type="molecule type" value="Genomic_DNA"/>
</dbReference>
<feature type="compositionally biased region" description="Acidic residues" evidence="2">
    <location>
        <begin position="630"/>
        <end position="737"/>
    </location>
</feature>
<keyword evidence="3" id="KW-0732">Signal</keyword>
<sequence length="802" mass="91989">MKFTSLKNILCFITFFNIALVKAENDCKKIQDIIDKSSYLSKCEENENGKVINLSIDFCDELKPENVDKVLSFNTIETLSYHNRVIKNDAISFEKLTNLKELTFANYEYSEFGYRDYYSFIVDRGQFAKNGIKLPKSLKKLSFVGLEFNQDAIDEITTLTNLEEIEFKYCILDKLNLEALSKLEKLTTLTVTDNQADDYEGYLSDNVLKHFKYLNKLTLDAVNLNNEHIKEISILTNLKELNLVNTAQDKLNYESFKNLSNLTTLNIDTKAYIQYNEDILKYVKNLKKLKLDNIHKITPVLIKDINGLTELEELSIIPLLKYEEYKKNVQPFDITSLDNLKNLKSLVLDGDNIYYNGKFDLSLFKNLRRLYINHGVYQEHIDQMTTLKNLEELYLYNVNFKDLKLDALKNLNNLTVLEIKCWIVDLVELKEIPKFVYELPNLKKLVIQESLEGPIPTELTKNKKLEYISFMNNDFKSIPVELASLPNLKYINLYYNEQITKVPKELNDIVHFDEKDAEYTLISNLNDDNNVDEIEPIITTIYDESITTTFVDEPLITTAVDDDDDNDEEEKSKTTITITKTKVITATITSTTSAIDIEEEPTSITIVVDDNGDDAQLAYSTIVEFKTISVDDDDVDDDDVDDDDVDDDDNNEDSAIEVDDDDNEATPIDDDNDDDNEAIPVDDDDDDDDNDNDDNDNEDSTVEVDDDDNEATPVDDDNKDLAIEVEADVDKEDEEETTSLSDKEDSEVEEEKKKEEKPVVTIKSTVTAPVPFATKAIKKLVVLPTNMPTEKRRKCVVKKHTN</sequence>
<dbReference type="InterPro" id="IPR055414">
    <property type="entry name" value="LRR_R13L4/SHOC2-like"/>
</dbReference>
<dbReference type="STRING" id="1754192.A0A1Y1W6E8"/>
<evidence type="ECO:0000256" key="1">
    <source>
        <dbReference type="ARBA" id="ARBA00022737"/>
    </source>
</evidence>
<comment type="caution">
    <text evidence="5">The sequence shown here is derived from an EMBL/GenBank/DDBJ whole genome shotgun (WGS) entry which is preliminary data.</text>
</comment>
<dbReference type="AlphaFoldDB" id="A0A1Y1W6E8"/>
<proteinExistence type="predicted"/>
<reference evidence="5 6" key="2">
    <citation type="submission" date="2016-08" db="EMBL/GenBank/DDBJ databases">
        <title>Pervasive Adenine N6-methylation of Active Genes in Fungi.</title>
        <authorList>
            <consortium name="DOE Joint Genome Institute"/>
            <person name="Mondo S.J."/>
            <person name="Dannebaum R.O."/>
            <person name="Kuo R.C."/>
            <person name="Labutti K."/>
            <person name="Haridas S."/>
            <person name="Kuo A."/>
            <person name="Salamov A."/>
            <person name="Ahrendt S.R."/>
            <person name="Lipzen A."/>
            <person name="Sullivan W."/>
            <person name="Andreopoulos W.B."/>
            <person name="Clum A."/>
            <person name="Lindquist E."/>
            <person name="Daum C."/>
            <person name="Ramamoorthy G.K."/>
            <person name="Gryganskyi A."/>
            <person name="Culley D."/>
            <person name="Magnuson J.K."/>
            <person name="James T.Y."/>
            <person name="O'Malley M.A."/>
            <person name="Stajich J.E."/>
            <person name="Spatafora J.W."/>
            <person name="Visel A."/>
            <person name="Grigoriev I.V."/>
        </authorList>
    </citation>
    <scope>NUCLEOTIDE SEQUENCE [LARGE SCALE GENOMIC DNA]</scope>
    <source>
        <strain evidence="5 6">S4</strain>
    </source>
</reference>
<accession>A0A1Y1W6E8</accession>
<dbReference type="Pfam" id="PF23598">
    <property type="entry name" value="LRR_14"/>
    <property type="match status" value="1"/>
</dbReference>
<organism evidence="5 6">
    <name type="scientific">Anaeromyces robustus</name>
    <dbReference type="NCBI Taxonomy" id="1754192"/>
    <lineage>
        <taxon>Eukaryota</taxon>
        <taxon>Fungi</taxon>
        <taxon>Fungi incertae sedis</taxon>
        <taxon>Chytridiomycota</taxon>
        <taxon>Chytridiomycota incertae sedis</taxon>
        <taxon>Neocallimastigomycetes</taxon>
        <taxon>Neocallimastigales</taxon>
        <taxon>Neocallimastigaceae</taxon>
        <taxon>Anaeromyces</taxon>
    </lineage>
</organism>
<evidence type="ECO:0000256" key="2">
    <source>
        <dbReference type="SAM" id="MobiDB-lite"/>
    </source>
</evidence>
<dbReference type="Proteomes" id="UP000193944">
    <property type="component" value="Unassembled WGS sequence"/>
</dbReference>
<dbReference type="InterPro" id="IPR032675">
    <property type="entry name" value="LRR_dom_sf"/>
</dbReference>
<keyword evidence="1" id="KW-0677">Repeat</keyword>
<dbReference type="Gene3D" id="3.80.10.10">
    <property type="entry name" value="Ribonuclease Inhibitor"/>
    <property type="match status" value="4"/>
</dbReference>
<dbReference type="SUPFAM" id="SSF52058">
    <property type="entry name" value="L domain-like"/>
    <property type="match status" value="1"/>
</dbReference>
<feature type="domain" description="Disease resistance R13L4/SHOC-2-like LRR" evidence="4">
    <location>
        <begin position="209"/>
        <end position="420"/>
    </location>
</feature>
<evidence type="ECO:0000313" key="5">
    <source>
        <dbReference type="EMBL" id="ORX68908.1"/>
    </source>
</evidence>
<name>A0A1Y1W6E8_9FUNG</name>
<keyword evidence="6" id="KW-1185">Reference proteome</keyword>
<protein>
    <submittedName>
        <fullName evidence="5">L domain-like protein</fullName>
    </submittedName>
</protein>
<dbReference type="InterPro" id="IPR052595">
    <property type="entry name" value="LRRC69/RLP"/>
</dbReference>
<evidence type="ECO:0000259" key="4">
    <source>
        <dbReference type="Pfam" id="PF23598"/>
    </source>
</evidence>
<feature type="signal peptide" evidence="3">
    <location>
        <begin position="1"/>
        <end position="23"/>
    </location>
</feature>